<comment type="caution">
    <text evidence="1">The sequence shown here is derived from an EMBL/GenBank/DDBJ whole genome shotgun (WGS) entry which is preliminary data.</text>
</comment>
<dbReference type="Proteomes" id="UP000593574">
    <property type="component" value="Unassembled WGS sequence"/>
</dbReference>
<protein>
    <submittedName>
        <fullName evidence="1">Uncharacterized protein</fullName>
    </submittedName>
</protein>
<dbReference type="EMBL" id="JABEZV010000002">
    <property type="protein sequence ID" value="MBA0705295.1"/>
    <property type="molecule type" value="Genomic_DNA"/>
</dbReference>
<gene>
    <name evidence="1" type="ORF">Golax_017499</name>
</gene>
<accession>A0A7J8Z0L6</accession>
<evidence type="ECO:0000313" key="1">
    <source>
        <dbReference type="EMBL" id="MBA0705295.1"/>
    </source>
</evidence>
<dbReference type="AlphaFoldDB" id="A0A7J8Z0L6"/>
<evidence type="ECO:0000313" key="2">
    <source>
        <dbReference type="Proteomes" id="UP000593574"/>
    </source>
</evidence>
<proteinExistence type="predicted"/>
<sequence>MMRRMYLQSDLRMRRSFCLIEMRVKF</sequence>
<name>A0A7J8Z0L6_9ROSI</name>
<organism evidence="1 2">
    <name type="scientific">Gossypium laxum</name>
    <dbReference type="NCBI Taxonomy" id="34288"/>
    <lineage>
        <taxon>Eukaryota</taxon>
        <taxon>Viridiplantae</taxon>
        <taxon>Streptophyta</taxon>
        <taxon>Embryophyta</taxon>
        <taxon>Tracheophyta</taxon>
        <taxon>Spermatophyta</taxon>
        <taxon>Magnoliopsida</taxon>
        <taxon>eudicotyledons</taxon>
        <taxon>Gunneridae</taxon>
        <taxon>Pentapetalae</taxon>
        <taxon>rosids</taxon>
        <taxon>malvids</taxon>
        <taxon>Malvales</taxon>
        <taxon>Malvaceae</taxon>
        <taxon>Malvoideae</taxon>
        <taxon>Gossypium</taxon>
    </lineage>
</organism>
<keyword evidence="2" id="KW-1185">Reference proteome</keyword>
<reference evidence="1 2" key="1">
    <citation type="journal article" date="2019" name="Genome Biol. Evol.">
        <title>Insights into the evolution of the New World diploid cottons (Gossypium, subgenus Houzingenia) based on genome sequencing.</title>
        <authorList>
            <person name="Grover C.E."/>
            <person name="Arick M.A. 2nd"/>
            <person name="Thrash A."/>
            <person name="Conover J.L."/>
            <person name="Sanders W.S."/>
            <person name="Peterson D.G."/>
            <person name="Frelichowski J.E."/>
            <person name="Scheffler J.A."/>
            <person name="Scheffler B.E."/>
            <person name="Wendel J.F."/>
        </authorList>
    </citation>
    <scope>NUCLEOTIDE SEQUENCE [LARGE SCALE GENOMIC DNA]</scope>
    <source>
        <strain evidence="1">4</strain>
        <tissue evidence="1">Leaf</tissue>
    </source>
</reference>